<evidence type="ECO:0000313" key="3">
    <source>
        <dbReference type="Proteomes" id="UP001372834"/>
    </source>
</evidence>
<dbReference type="AlphaFoldDB" id="A0AAN8RUS8"/>
<feature type="compositionally biased region" description="Basic and acidic residues" evidence="1">
    <location>
        <begin position="1"/>
        <end position="19"/>
    </location>
</feature>
<sequence length="143" mass="16350">MVVEGDRKTDRTVEADSGKSQHPGKLTLKEDNTNGTENLNYIQRENTIDANILELNYKGGEILKEGCPTLEILFPQCSKNPTKSGYPVTNPCRYLVRHRASCVTRNITLLLSCVPTLRKKWYLKEPSHHSQHSTTLQLMRLRR</sequence>
<protein>
    <submittedName>
        <fullName evidence="2">Uncharacterized protein</fullName>
    </submittedName>
</protein>
<gene>
    <name evidence="2" type="ORF">RUM43_005580</name>
</gene>
<proteinExistence type="predicted"/>
<evidence type="ECO:0000256" key="1">
    <source>
        <dbReference type="SAM" id="MobiDB-lite"/>
    </source>
</evidence>
<evidence type="ECO:0000313" key="2">
    <source>
        <dbReference type="EMBL" id="KAK6625286.1"/>
    </source>
</evidence>
<organism evidence="2 3">
    <name type="scientific">Polyplax serrata</name>
    <name type="common">Common mouse louse</name>
    <dbReference type="NCBI Taxonomy" id="468196"/>
    <lineage>
        <taxon>Eukaryota</taxon>
        <taxon>Metazoa</taxon>
        <taxon>Ecdysozoa</taxon>
        <taxon>Arthropoda</taxon>
        <taxon>Hexapoda</taxon>
        <taxon>Insecta</taxon>
        <taxon>Pterygota</taxon>
        <taxon>Neoptera</taxon>
        <taxon>Paraneoptera</taxon>
        <taxon>Psocodea</taxon>
        <taxon>Troctomorpha</taxon>
        <taxon>Phthiraptera</taxon>
        <taxon>Anoplura</taxon>
        <taxon>Polyplacidae</taxon>
        <taxon>Polyplax</taxon>
    </lineage>
</organism>
<dbReference type="Proteomes" id="UP001372834">
    <property type="component" value="Unassembled WGS sequence"/>
</dbReference>
<feature type="region of interest" description="Disordered" evidence="1">
    <location>
        <begin position="1"/>
        <end position="33"/>
    </location>
</feature>
<accession>A0AAN8RUS8</accession>
<name>A0AAN8RUS8_POLSC</name>
<reference evidence="2 3" key="1">
    <citation type="submission" date="2023-10" db="EMBL/GenBank/DDBJ databases">
        <title>Genomes of two closely related lineages of the louse Polyplax serrata with different host specificities.</title>
        <authorList>
            <person name="Martinu J."/>
            <person name="Tarabai H."/>
            <person name="Stefka J."/>
            <person name="Hypsa V."/>
        </authorList>
    </citation>
    <scope>NUCLEOTIDE SEQUENCE [LARGE SCALE GENOMIC DNA]</scope>
    <source>
        <strain evidence="2">HR10_N</strain>
    </source>
</reference>
<comment type="caution">
    <text evidence="2">The sequence shown here is derived from an EMBL/GenBank/DDBJ whole genome shotgun (WGS) entry which is preliminary data.</text>
</comment>
<dbReference type="EMBL" id="JAWJWE010000037">
    <property type="protein sequence ID" value="KAK6625286.1"/>
    <property type="molecule type" value="Genomic_DNA"/>
</dbReference>